<dbReference type="Pfam" id="PF13624">
    <property type="entry name" value="SurA_N_3"/>
    <property type="match status" value="1"/>
</dbReference>
<dbReference type="Gene3D" id="3.10.50.40">
    <property type="match status" value="1"/>
</dbReference>
<evidence type="ECO:0000256" key="1">
    <source>
        <dbReference type="ARBA" id="ARBA00004382"/>
    </source>
</evidence>
<dbReference type="GO" id="GO:0005886">
    <property type="term" value="C:plasma membrane"/>
    <property type="evidence" value="ECO:0007669"/>
    <property type="project" value="UniProtKB-SubCell"/>
</dbReference>
<dbReference type="InterPro" id="IPR046357">
    <property type="entry name" value="PPIase_dom_sf"/>
</dbReference>
<evidence type="ECO:0000256" key="13">
    <source>
        <dbReference type="SAM" id="MobiDB-lite"/>
    </source>
</evidence>
<keyword evidence="7" id="KW-0143">Chaperone</keyword>
<evidence type="ECO:0000256" key="8">
    <source>
        <dbReference type="ARBA" id="ARBA00023235"/>
    </source>
</evidence>
<evidence type="ECO:0000256" key="3">
    <source>
        <dbReference type="ARBA" id="ARBA00022519"/>
    </source>
</evidence>
<gene>
    <name evidence="16" type="primary">ppiD</name>
    <name evidence="16" type="ORF">NCTC10283_02737</name>
</gene>
<dbReference type="PANTHER" id="PTHR47529">
    <property type="entry name" value="PEPTIDYL-PROLYL CIS-TRANS ISOMERASE D"/>
    <property type="match status" value="1"/>
</dbReference>
<evidence type="ECO:0000256" key="12">
    <source>
        <dbReference type="PROSITE-ProRule" id="PRU00278"/>
    </source>
</evidence>
<keyword evidence="5 14" id="KW-1133">Transmembrane helix</keyword>
<feature type="transmembrane region" description="Helical" evidence="14">
    <location>
        <begin position="12"/>
        <end position="31"/>
    </location>
</feature>
<dbReference type="InterPro" id="IPR023058">
    <property type="entry name" value="PPIase_PpiC_CS"/>
</dbReference>
<evidence type="ECO:0000256" key="9">
    <source>
        <dbReference type="ARBA" id="ARBA00038408"/>
    </source>
</evidence>
<proteinExistence type="inferred from homology"/>
<dbReference type="Proteomes" id="UP000254209">
    <property type="component" value="Unassembled WGS sequence"/>
</dbReference>
<name>A0A376BW40_9NEIS</name>
<evidence type="ECO:0000256" key="5">
    <source>
        <dbReference type="ARBA" id="ARBA00022989"/>
    </source>
</evidence>
<dbReference type="SUPFAM" id="SSF54534">
    <property type="entry name" value="FKBP-like"/>
    <property type="match status" value="1"/>
</dbReference>
<evidence type="ECO:0000259" key="15">
    <source>
        <dbReference type="PROSITE" id="PS50198"/>
    </source>
</evidence>
<organism evidence="16 17">
    <name type="scientific">Alysiella crassa</name>
    <dbReference type="NCBI Taxonomy" id="153491"/>
    <lineage>
        <taxon>Bacteria</taxon>
        <taxon>Pseudomonadati</taxon>
        <taxon>Pseudomonadota</taxon>
        <taxon>Betaproteobacteria</taxon>
        <taxon>Neisseriales</taxon>
        <taxon>Neisseriaceae</taxon>
        <taxon>Alysiella</taxon>
    </lineage>
</organism>
<keyword evidence="3" id="KW-0997">Cell inner membrane</keyword>
<dbReference type="AlphaFoldDB" id="A0A376BW40"/>
<dbReference type="Pfam" id="PF00639">
    <property type="entry name" value="Rotamase"/>
    <property type="match status" value="1"/>
</dbReference>
<dbReference type="PROSITE" id="PS50198">
    <property type="entry name" value="PPIC_PPIASE_2"/>
    <property type="match status" value="1"/>
</dbReference>
<dbReference type="GO" id="GO:0003755">
    <property type="term" value="F:peptidyl-prolyl cis-trans isomerase activity"/>
    <property type="evidence" value="ECO:0007669"/>
    <property type="project" value="UniProtKB-KW"/>
</dbReference>
<evidence type="ECO:0000256" key="7">
    <source>
        <dbReference type="ARBA" id="ARBA00023186"/>
    </source>
</evidence>
<evidence type="ECO:0000256" key="6">
    <source>
        <dbReference type="ARBA" id="ARBA00023136"/>
    </source>
</evidence>
<feature type="domain" description="PpiC" evidence="15">
    <location>
        <begin position="243"/>
        <end position="343"/>
    </location>
</feature>
<dbReference type="PROSITE" id="PS01096">
    <property type="entry name" value="PPIC_PPIASE_1"/>
    <property type="match status" value="1"/>
</dbReference>
<comment type="similarity">
    <text evidence="9">Belongs to the PpiD chaperone family.</text>
</comment>
<dbReference type="InterPro" id="IPR000297">
    <property type="entry name" value="PPIase_PpiC"/>
</dbReference>
<keyword evidence="2" id="KW-1003">Cell membrane</keyword>
<sequence length="601" mass="66044">MFAAIEKYRTTAQVLLGLIGISFIGFGVAQFETRPNNQYIVRIGEQIITRYQLDNVMRNNPNASRETILRQLMNQAYLQEGAKQLGLAVSEQEIKQAIVDNKAFHDANGKFSTEQFKNALSHSGMTEQQFMDSLRQDLLAEQMSALLQNNVVSDAQAGQILKAAFAERTLRNVGLNPQVFEDKVDSSDTALKKFYDANQKTYTLPQAVQFEFVRFSPSSLAEKETLSDDELKKAMAEAANSPNNKRNVAHILIEFGADKAKAKAQAEQIAAEAQKQPEKFAELAKQHSQDSDSKENGGVIGEFAASGDLINKAFKDAAFGLKSGAVSGVVESDFGFHIIKADDVGGAADENAVRQAAKEKKAQAAYTKLREQFSDEAFADTGSLKKPAEKLGLTIQTHTEWLTRENAPAAKIPTAVVDTLFGDDVFTKKHNSEAITVDGETWFVRATETRKEAVEPLDKIKDKVKQDFIRSESARLAKEEAKKMLADLQAGKNMQLAWSLVQTVAPQQMQGNLSAESYREVMAAAPKNGKPAYVLVDNLGAPQIIEIQKIQDVGGDQQALGMIKTMVLPSAKSLAWQEAYLDYLGKTIKTEQGSEKVSDTE</sequence>
<evidence type="ECO:0000256" key="10">
    <source>
        <dbReference type="ARBA" id="ARBA00040743"/>
    </source>
</evidence>
<keyword evidence="12" id="KW-0697">Rotamase</keyword>
<dbReference type="PANTHER" id="PTHR47529:SF1">
    <property type="entry name" value="PERIPLASMIC CHAPERONE PPID"/>
    <property type="match status" value="1"/>
</dbReference>
<keyword evidence="6 14" id="KW-0472">Membrane</keyword>
<evidence type="ECO:0000313" key="17">
    <source>
        <dbReference type="Proteomes" id="UP000254209"/>
    </source>
</evidence>
<comment type="subcellular location">
    <subcellularLocation>
        <location evidence="1">Cell inner membrane</location>
        <topology evidence="1">Single-pass type II membrane protein</topology>
        <orientation evidence="1">Periplasmic side</orientation>
    </subcellularLocation>
</comment>
<keyword evidence="8 12" id="KW-0413">Isomerase</keyword>
<dbReference type="EMBL" id="UFSO01000003">
    <property type="protein sequence ID" value="SSY81170.1"/>
    <property type="molecule type" value="Genomic_DNA"/>
</dbReference>
<reference evidence="16 17" key="1">
    <citation type="submission" date="2018-06" db="EMBL/GenBank/DDBJ databases">
        <authorList>
            <consortium name="Pathogen Informatics"/>
            <person name="Doyle S."/>
        </authorList>
    </citation>
    <scope>NUCLEOTIDE SEQUENCE [LARGE SCALE GENOMIC DNA]</scope>
    <source>
        <strain evidence="16 17">NCTC10283</strain>
    </source>
</reference>
<keyword evidence="4 14" id="KW-0812">Transmembrane</keyword>
<evidence type="ECO:0000256" key="2">
    <source>
        <dbReference type="ARBA" id="ARBA00022475"/>
    </source>
</evidence>
<feature type="compositionally biased region" description="Basic and acidic residues" evidence="13">
    <location>
        <begin position="275"/>
        <end position="295"/>
    </location>
</feature>
<protein>
    <recommendedName>
        <fullName evidence="10">Periplasmic chaperone PpiD</fullName>
    </recommendedName>
    <alternativeName>
        <fullName evidence="11">Periplasmic folding chaperone</fullName>
    </alternativeName>
</protein>
<evidence type="ECO:0000256" key="11">
    <source>
        <dbReference type="ARBA" id="ARBA00042775"/>
    </source>
</evidence>
<evidence type="ECO:0000256" key="4">
    <source>
        <dbReference type="ARBA" id="ARBA00022692"/>
    </source>
</evidence>
<feature type="region of interest" description="Disordered" evidence="13">
    <location>
        <begin position="270"/>
        <end position="296"/>
    </location>
</feature>
<evidence type="ECO:0000256" key="14">
    <source>
        <dbReference type="SAM" id="Phobius"/>
    </source>
</evidence>
<dbReference type="InterPro" id="IPR052029">
    <property type="entry name" value="PpiD_chaperone"/>
</dbReference>
<accession>A0A376BW40</accession>
<dbReference type="STRING" id="1120980.GCA_000745955_02674"/>
<dbReference type="InterPro" id="IPR027304">
    <property type="entry name" value="Trigger_fact/SurA_dom_sf"/>
</dbReference>
<dbReference type="RefSeq" id="WP_034296019.1">
    <property type="nucleotide sequence ID" value="NZ_UFSO01000003.1"/>
</dbReference>
<evidence type="ECO:0000313" key="16">
    <source>
        <dbReference type="EMBL" id="SSY81170.1"/>
    </source>
</evidence>
<dbReference type="Gene3D" id="1.10.4030.10">
    <property type="entry name" value="Porin chaperone SurA, peptide-binding domain"/>
    <property type="match status" value="1"/>
</dbReference>
<keyword evidence="17" id="KW-1185">Reference proteome</keyword>
<dbReference type="SUPFAM" id="SSF109998">
    <property type="entry name" value="Triger factor/SurA peptide-binding domain-like"/>
    <property type="match status" value="1"/>
</dbReference>
<dbReference type="OrthoDB" id="9812372at2"/>